<dbReference type="EMBL" id="VUMT01000003">
    <property type="protein sequence ID" value="MSS62966.1"/>
    <property type="molecule type" value="Genomic_DNA"/>
</dbReference>
<evidence type="ECO:0000313" key="14">
    <source>
        <dbReference type="EMBL" id="MSS62966.1"/>
    </source>
</evidence>
<feature type="region of interest" description="Domain IV, binds dsDNA" evidence="8">
    <location>
        <begin position="340"/>
        <end position="461"/>
    </location>
</feature>
<evidence type="ECO:0000256" key="11">
    <source>
        <dbReference type="RuleBase" id="RU004227"/>
    </source>
</evidence>
<dbReference type="InterPro" id="IPR038454">
    <property type="entry name" value="DnaA_N_sf"/>
</dbReference>
<dbReference type="SMART" id="SM00760">
    <property type="entry name" value="Bac_DnaA_C"/>
    <property type="match status" value="1"/>
</dbReference>
<keyword evidence="4 8" id="KW-0547">Nucleotide-binding</keyword>
<comment type="subcellular location">
    <subcellularLocation>
        <location evidence="8">Cytoplasm</location>
    </subcellularLocation>
</comment>
<gene>
    <name evidence="8 14" type="primary">dnaA</name>
    <name evidence="14" type="ORF">FYJ58_03625</name>
</gene>
<dbReference type="SMART" id="SM00382">
    <property type="entry name" value="AAA"/>
    <property type="match status" value="1"/>
</dbReference>
<feature type="domain" description="AAA+ ATPase" evidence="12">
    <location>
        <begin position="152"/>
        <end position="285"/>
    </location>
</feature>
<dbReference type="FunFam" id="3.40.50.300:FF:000150">
    <property type="entry name" value="Chromosomal replication initiator protein DnaA"/>
    <property type="match status" value="1"/>
</dbReference>
<evidence type="ECO:0000256" key="4">
    <source>
        <dbReference type="ARBA" id="ARBA00022741"/>
    </source>
</evidence>
<dbReference type="SUPFAM" id="SSF52540">
    <property type="entry name" value="P-loop containing nucleoside triphosphate hydrolases"/>
    <property type="match status" value="1"/>
</dbReference>
<dbReference type="PROSITE" id="PS01008">
    <property type="entry name" value="DNAA"/>
    <property type="match status" value="1"/>
</dbReference>
<evidence type="ECO:0000259" key="12">
    <source>
        <dbReference type="SMART" id="SM00382"/>
    </source>
</evidence>
<feature type="domain" description="Chromosomal replication initiator DnaA C-terminal" evidence="13">
    <location>
        <begin position="368"/>
        <end position="437"/>
    </location>
</feature>
<feature type="binding site" evidence="8">
    <location>
        <position position="167"/>
    </location>
    <ligand>
        <name>ATP</name>
        <dbReference type="ChEBI" id="CHEBI:30616"/>
    </ligand>
</feature>
<evidence type="ECO:0000256" key="5">
    <source>
        <dbReference type="ARBA" id="ARBA00022840"/>
    </source>
</evidence>
<evidence type="ECO:0000256" key="1">
    <source>
        <dbReference type="ARBA" id="ARBA00006583"/>
    </source>
</evidence>
<keyword evidence="6 8" id="KW-0446">Lipid-binding</keyword>
<dbReference type="InterPro" id="IPR001957">
    <property type="entry name" value="Chromosome_initiator_DnaA"/>
</dbReference>
<keyword evidence="15" id="KW-1185">Reference proteome</keyword>
<keyword evidence="3 8" id="KW-0235">DNA replication</keyword>
<evidence type="ECO:0000256" key="7">
    <source>
        <dbReference type="ARBA" id="ARBA00023125"/>
    </source>
</evidence>
<feature type="binding site" evidence="8">
    <location>
        <position position="165"/>
    </location>
    <ligand>
        <name>ATP</name>
        <dbReference type="ChEBI" id="CHEBI:30616"/>
    </ligand>
</feature>
<comment type="subunit">
    <text evidence="8">Oligomerizes as a right-handed, spiral filament on DNA at oriC.</text>
</comment>
<keyword evidence="7 8" id="KW-0238">DNA-binding</keyword>
<reference evidence="14 15" key="1">
    <citation type="submission" date="2019-08" db="EMBL/GenBank/DDBJ databases">
        <title>In-depth cultivation of the pig gut microbiome towards novel bacterial diversity and tailored functional studies.</title>
        <authorList>
            <person name="Wylensek D."/>
            <person name="Hitch T.C.A."/>
            <person name="Clavel T."/>
        </authorList>
    </citation>
    <scope>NUCLEOTIDE SEQUENCE [LARGE SCALE GENOMIC DNA]</scope>
    <source>
        <strain evidence="14 15">WCA-693-APC-MOT-I</strain>
    </source>
</reference>
<comment type="similarity">
    <text evidence="1 8 11">Belongs to the DnaA family.</text>
</comment>
<dbReference type="InterPro" id="IPR027417">
    <property type="entry name" value="P-loop_NTPase"/>
</dbReference>
<dbReference type="Proteomes" id="UP000482209">
    <property type="component" value="Unassembled WGS sequence"/>
</dbReference>
<comment type="caution">
    <text evidence="8">Lacks conserved residue(s) required for the propagation of feature annotation.</text>
</comment>
<dbReference type="InterPro" id="IPR018312">
    <property type="entry name" value="Chromosome_initiator_DnaA_CS"/>
</dbReference>
<sequence>MKDVIIEKWDEILEYLKIEHGISNVSFRTWIQPLQVYSVDGNNITISVDDSLIGVDGKKFIIKKYALPLKVSIEEITGKECDLTFELLSEINKNEEKKKESGNSVQEKPATQIQNKYPFLNPRYTFDTFVVGSNNNLAHAASLAVAESPAEIYNPLFIYGGVGLGKTHLMHSIAHFILDQNPDAKVLYVTSEVFTNELIESIRNRADTNSVAEFRKKYRNIDVLLIDDIQFIIGKESTQEEFFHTFNALHESKKQIIISSDKPPKDIETLEERLRSRFEWGLTVDIQSPDYETRMAILKKKEELDGLSIDDEVMKYIATNVKSNIRELEGALTQIVARSRLINKKVDVALAEEALKDLISPNDKKDITVELIIGIVAEHFDISSDDIISSKKSRNIAYPRQICMYLCRTLTEIPLKDIGNKLGKRDHTTIIHGIEKIKKDMEKDSSLKNTIDVLMKKINPQ</sequence>
<dbReference type="GO" id="GO:0006275">
    <property type="term" value="P:regulation of DNA replication"/>
    <property type="evidence" value="ECO:0007669"/>
    <property type="project" value="UniProtKB-UniRule"/>
</dbReference>
<dbReference type="InterPro" id="IPR013317">
    <property type="entry name" value="DnaA_dom"/>
</dbReference>
<feature type="region of interest" description="Domain I, interacts with DnaA modulators" evidence="8">
    <location>
        <begin position="1"/>
        <end position="98"/>
    </location>
</feature>
<evidence type="ECO:0000256" key="3">
    <source>
        <dbReference type="ARBA" id="ARBA00022705"/>
    </source>
</evidence>
<dbReference type="HAMAP" id="MF_00377">
    <property type="entry name" value="DnaA_bact"/>
    <property type="match status" value="1"/>
</dbReference>
<accession>A0A6L5XVW0</accession>
<evidence type="ECO:0000256" key="6">
    <source>
        <dbReference type="ARBA" id="ARBA00023121"/>
    </source>
</evidence>
<dbReference type="GO" id="GO:0003688">
    <property type="term" value="F:DNA replication origin binding"/>
    <property type="evidence" value="ECO:0007669"/>
    <property type="project" value="UniProtKB-UniRule"/>
</dbReference>
<dbReference type="FunFam" id="1.10.8.60:FF:000003">
    <property type="entry name" value="Chromosomal replication initiator protein DnaA"/>
    <property type="match status" value="1"/>
</dbReference>
<dbReference type="GO" id="GO:0006270">
    <property type="term" value="P:DNA replication initiation"/>
    <property type="evidence" value="ECO:0007669"/>
    <property type="project" value="UniProtKB-UniRule"/>
</dbReference>
<dbReference type="Gene3D" id="1.10.1750.10">
    <property type="match status" value="1"/>
</dbReference>
<dbReference type="Gene3D" id="3.40.50.300">
    <property type="entry name" value="P-loop containing nucleotide triphosphate hydrolases"/>
    <property type="match status" value="1"/>
</dbReference>
<keyword evidence="5 8" id="KW-0067">ATP-binding</keyword>
<evidence type="ECO:0000256" key="9">
    <source>
        <dbReference type="NCBIfam" id="TIGR00362"/>
    </source>
</evidence>
<evidence type="ECO:0000256" key="2">
    <source>
        <dbReference type="ARBA" id="ARBA00022490"/>
    </source>
</evidence>
<dbReference type="SUPFAM" id="SSF48295">
    <property type="entry name" value="TrpR-like"/>
    <property type="match status" value="1"/>
</dbReference>
<dbReference type="GO" id="GO:0005737">
    <property type="term" value="C:cytoplasm"/>
    <property type="evidence" value="ECO:0007669"/>
    <property type="project" value="UniProtKB-SubCell"/>
</dbReference>
<evidence type="ECO:0000256" key="10">
    <source>
        <dbReference type="RuleBase" id="RU000577"/>
    </source>
</evidence>
<comment type="domain">
    <text evidence="8">Domain I is involved in oligomerization and binding regulators, domain II is flexibile and of varying length in different bacteria, domain III forms the AAA+ region, while domain IV binds dsDNA.</text>
</comment>
<name>A0A6L5XVW0_9FIRM</name>
<dbReference type="Pfam" id="PF00308">
    <property type="entry name" value="Bac_DnaA"/>
    <property type="match status" value="1"/>
</dbReference>
<dbReference type="CDD" id="cd00009">
    <property type="entry name" value="AAA"/>
    <property type="match status" value="1"/>
</dbReference>
<feature type="binding site" evidence="8">
    <location>
        <position position="166"/>
    </location>
    <ligand>
        <name>ATP</name>
        <dbReference type="ChEBI" id="CHEBI:30616"/>
    </ligand>
</feature>
<dbReference type="RefSeq" id="WP_154517349.1">
    <property type="nucleotide sequence ID" value="NZ_VUMT01000003.1"/>
</dbReference>
<dbReference type="PANTHER" id="PTHR30050:SF2">
    <property type="entry name" value="CHROMOSOMAL REPLICATION INITIATOR PROTEIN DNAA"/>
    <property type="match status" value="1"/>
</dbReference>
<dbReference type="Pfam" id="PF08299">
    <property type="entry name" value="Bac_DnaA_C"/>
    <property type="match status" value="1"/>
</dbReference>
<evidence type="ECO:0000259" key="13">
    <source>
        <dbReference type="SMART" id="SM00760"/>
    </source>
</evidence>
<dbReference type="GO" id="GO:0005524">
    <property type="term" value="F:ATP binding"/>
    <property type="evidence" value="ECO:0007669"/>
    <property type="project" value="UniProtKB-UniRule"/>
</dbReference>
<dbReference type="CDD" id="cd06571">
    <property type="entry name" value="Bac_DnaA_C"/>
    <property type="match status" value="1"/>
</dbReference>
<comment type="function">
    <text evidence="8 10">Plays an essential role in the initiation and regulation of chromosomal replication. ATP-DnaA binds to the origin of replication (oriC) to initiate formation of the DNA replication initiation complex once per cell cycle. Binds the DnaA box (a 9 base pair repeat at the origin) and separates the double-stranded (ds)DNA. Forms a right-handed helical filament on oriC DNA; dsDNA binds to the exterior of the filament while single-stranded (ss)DNA is stabiized in the filament's interior. The ATP-DnaA-oriC complex binds and stabilizes one strand of the AT-rich DNA unwinding element (DUE), permitting loading of DNA polymerase. After initiation quickly degrades to an ADP-DnaA complex that is not apt for DNA replication. Binds acidic phospholipids.</text>
</comment>
<dbReference type="Gene3D" id="3.30.300.180">
    <property type="match status" value="1"/>
</dbReference>
<proteinExistence type="inferred from homology"/>
<dbReference type="InterPro" id="IPR020591">
    <property type="entry name" value="Chromosome_initiator_DnaA-like"/>
</dbReference>
<dbReference type="NCBIfam" id="TIGR00362">
    <property type="entry name" value="DnaA"/>
    <property type="match status" value="1"/>
</dbReference>
<evidence type="ECO:0000256" key="8">
    <source>
        <dbReference type="HAMAP-Rule" id="MF_00377"/>
    </source>
</evidence>
<feature type="binding site" evidence="8">
    <location>
        <position position="163"/>
    </location>
    <ligand>
        <name>ATP</name>
        <dbReference type="ChEBI" id="CHEBI:30616"/>
    </ligand>
</feature>
<dbReference type="InterPro" id="IPR013159">
    <property type="entry name" value="DnaA_C"/>
</dbReference>
<dbReference type="PANTHER" id="PTHR30050">
    <property type="entry name" value="CHROMOSOMAL REPLICATION INITIATOR PROTEIN DNAA"/>
    <property type="match status" value="1"/>
</dbReference>
<dbReference type="InterPro" id="IPR010921">
    <property type="entry name" value="Trp_repressor/repl_initiator"/>
</dbReference>
<comment type="caution">
    <text evidence="14">The sequence shown here is derived from an EMBL/GenBank/DDBJ whole genome shotgun (WGS) entry which is preliminary data.</text>
</comment>
<evidence type="ECO:0000313" key="15">
    <source>
        <dbReference type="Proteomes" id="UP000482209"/>
    </source>
</evidence>
<dbReference type="Gene3D" id="1.10.8.60">
    <property type="match status" value="1"/>
</dbReference>
<dbReference type="AlphaFoldDB" id="A0A6L5XVW0"/>
<protein>
    <recommendedName>
        <fullName evidence="8 9">Chromosomal replication initiator protein DnaA</fullName>
    </recommendedName>
</protein>
<organism evidence="14 15">
    <name type="scientific">Velocimicrobium porci</name>
    <dbReference type="NCBI Taxonomy" id="2606634"/>
    <lineage>
        <taxon>Bacteria</taxon>
        <taxon>Bacillati</taxon>
        <taxon>Bacillota</taxon>
        <taxon>Clostridia</taxon>
        <taxon>Lachnospirales</taxon>
        <taxon>Lachnospiraceae</taxon>
        <taxon>Velocimicrobium</taxon>
    </lineage>
</organism>
<dbReference type="PRINTS" id="PR00051">
    <property type="entry name" value="DNAA"/>
</dbReference>
<dbReference type="InterPro" id="IPR003593">
    <property type="entry name" value="AAA+_ATPase"/>
</dbReference>
<dbReference type="GO" id="GO:0008289">
    <property type="term" value="F:lipid binding"/>
    <property type="evidence" value="ECO:0007669"/>
    <property type="project" value="UniProtKB-KW"/>
</dbReference>
<keyword evidence="2 8" id="KW-0963">Cytoplasm</keyword>
<dbReference type="GO" id="GO:0005886">
    <property type="term" value="C:plasma membrane"/>
    <property type="evidence" value="ECO:0007669"/>
    <property type="project" value="TreeGrafter"/>
</dbReference>